<evidence type="ECO:0000313" key="3">
    <source>
        <dbReference type="Proteomes" id="UP000651475"/>
    </source>
</evidence>
<keyword evidence="3" id="KW-1185">Reference proteome</keyword>
<protein>
    <submittedName>
        <fullName evidence="2">Uncharacterized protein</fullName>
    </submittedName>
</protein>
<gene>
    <name evidence="2" type="ORF">H8S65_11715</name>
</gene>
<evidence type="ECO:0000313" key="2">
    <source>
        <dbReference type="EMBL" id="MBC5633426.1"/>
    </source>
</evidence>
<accession>A0ABR7DPS5</accession>
<evidence type="ECO:0000256" key="1">
    <source>
        <dbReference type="SAM" id="Phobius"/>
    </source>
</evidence>
<keyword evidence="1" id="KW-1133">Transmembrane helix</keyword>
<comment type="caution">
    <text evidence="2">The sequence shown here is derived from an EMBL/GenBank/DDBJ whole genome shotgun (WGS) entry which is preliminary data.</text>
</comment>
<feature type="transmembrane region" description="Helical" evidence="1">
    <location>
        <begin position="77"/>
        <end position="104"/>
    </location>
</feature>
<sequence length="109" mass="12479">MTRFRLYLTFFRTTLLTSIVIGMALAFVVFILHSRDFVGSALLFIPTFGLGMDLLYKEVSYKEKYFFFYNKGISKAELLVATFVISASLCLILNQIIRLCVLVWKSIAS</sequence>
<keyword evidence="1" id="KW-0472">Membrane</keyword>
<dbReference type="Proteomes" id="UP000651475">
    <property type="component" value="Unassembled WGS sequence"/>
</dbReference>
<organism evidence="2 3">
    <name type="scientific">Parabacteroides hominis</name>
    <dbReference type="NCBI Taxonomy" id="2763057"/>
    <lineage>
        <taxon>Bacteria</taxon>
        <taxon>Pseudomonadati</taxon>
        <taxon>Bacteroidota</taxon>
        <taxon>Bacteroidia</taxon>
        <taxon>Bacteroidales</taxon>
        <taxon>Tannerellaceae</taxon>
        <taxon>Parabacteroides</taxon>
    </lineage>
</organism>
<keyword evidence="1" id="KW-0812">Transmembrane</keyword>
<dbReference type="EMBL" id="JACOOJ010000019">
    <property type="protein sequence ID" value="MBC5633426.1"/>
    <property type="molecule type" value="Genomic_DNA"/>
</dbReference>
<feature type="transmembrane region" description="Helical" evidence="1">
    <location>
        <begin position="37"/>
        <end position="56"/>
    </location>
</feature>
<feature type="transmembrane region" description="Helical" evidence="1">
    <location>
        <begin position="7"/>
        <end position="31"/>
    </location>
</feature>
<dbReference type="RefSeq" id="WP_186930156.1">
    <property type="nucleotide sequence ID" value="NZ_JACOOJ010000019.1"/>
</dbReference>
<name>A0ABR7DPS5_9BACT</name>
<reference evidence="2 3" key="1">
    <citation type="submission" date="2020-08" db="EMBL/GenBank/DDBJ databases">
        <title>Genome public.</title>
        <authorList>
            <person name="Liu C."/>
            <person name="Sun Q."/>
        </authorList>
    </citation>
    <scope>NUCLEOTIDE SEQUENCE [LARGE SCALE GENOMIC DNA]</scope>
    <source>
        <strain evidence="2 3">NSJ-79</strain>
    </source>
</reference>
<proteinExistence type="predicted"/>